<evidence type="ECO:0000256" key="10">
    <source>
        <dbReference type="ARBA" id="ARBA00023136"/>
    </source>
</evidence>
<keyword evidence="11" id="KW-0998">Cell outer membrane</keyword>
<dbReference type="Proteomes" id="UP000217141">
    <property type="component" value="Chromosome II"/>
</dbReference>
<dbReference type="Pfam" id="PF00593">
    <property type="entry name" value="TonB_dep_Rec_b-barrel"/>
    <property type="match status" value="1"/>
</dbReference>
<keyword evidence="10" id="KW-0472">Membrane</keyword>
<evidence type="ECO:0000256" key="6">
    <source>
        <dbReference type="ARBA" id="ARBA00022729"/>
    </source>
</evidence>
<evidence type="ECO:0000256" key="12">
    <source>
        <dbReference type="SAM" id="SignalP"/>
    </source>
</evidence>
<evidence type="ECO:0000256" key="9">
    <source>
        <dbReference type="ARBA" id="ARBA00023077"/>
    </source>
</evidence>
<keyword evidence="9" id="KW-0798">TonB box</keyword>
<gene>
    <name evidence="14" type="ORF">CJD35_17360</name>
</gene>
<evidence type="ECO:0000313" key="14">
    <source>
        <dbReference type="EMBL" id="ASY46244.1"/>
    </source>
</evidence>
<keyword evidence="8" id="KW-0406">Ion transport</keyword>
<dbReference type="PANTHER" id="PTHR32552">
    <property type="entry name" value="FERRICHROME IRON RECEPTOR-RELATED"/>
    <property type="match status" value="1"/>
</dbReference>
<keyword evidence="2" id="KW-0813">Transport</keyword>
<reference evidence="14 15" key="1">
    <citation type="submission" date="2017-08" db="EMBL/GenBank/DDBJ databases">
        <title>Whole Genome Sequence of Sphingobium hydrophobicum C1: Insights into Adaption to the Electronic-waste Contaminated Sediment.</title>
        <authorList>
            <person name="Song D."/>
            <person name="Chen X."/>
            <person name="Xu M."/>
        </authorList>
    </citation>
    <scope>NUCLEOTIDE SEQUENCE [LARGE SCALE GENOMIC DNA]</scope>
    <source>
        <strain evidence="14 15">C1</strain>
    </source>
</reference>
<feature type="signal peptide" evidence="12">
    <location>
        <begin position="1"/>
        <end position="21"/>
    </location>
</feature>
<proteinExistence type="predicted"/>
<evidence type="ECO:0000256" key="5">
    <source>
        <dbReference type="ARBA" id="ARBA00022692"/>
    </source>
</evidence>
<evidence type="ECO:0000313" key="15">
    <source>
        <dbReference type="Proteomes" id="UP000217141"/>
    </source>
</evidence>
<sequence length="390" mass="42604">MRGRHLLALAMVALQGTTAAAQDKIIDQSISYALKPAIWRSPLVEARSTTPDYGLIGAIRPLSGDEPDHVMALRLQRQSRRFVAAQADTAWPLNARGYDHRPRSRTRMLLVDDHFALSDQIAMTLGFAGVKVSNRNANVTIGSGDDRLRAHDWFMPHASVHFRPIPALTLSMDYNEAMRAYGDTGFTGPLGLSRPDFEALRRSLRPEKSRVASVGGQWSGGDMTVTTSLYRADVRNGLSFAHRAYLPVNIGSASLLGVKMMARHQLTPQIDWSVRYQQAAVETMTGRSVQEREMTLAAAWTVGPWRVAAQGSHTGRAALALPGAQQSPLRAEGSIEYAPVQTGRRRLRLAARFINPSRLVSNGAFGPAPAGSVHAVDQARAVMFSADMGW</sequence>
<evidence type="ECO:0000256" key="3">
    <source>
        <dbReference type="ARBA" id="ARBA00022452"/>
    </source>
</evidence>
<evidence type="ECO:0000256" key="7">
    <source>
        <dbReference type="ARBA" id="ARBA00023004"/>
    </source>
</evidence>
<keyword evidence="6 12" id="KW-0732">Signal</keyword>
<dbReference type="SUPFAM" id="SSF56935">
    <property type="entry name" value="Porins"/>
    <property type="match status" value="1"/>
</dbReference>
<dbReference type="Gene3D" id="2.40.170.20">
    <property type="entry name" value="TonB-dependent receptor, beta-barrel domain"/>
    <property type="match status" value="1"/>
</dbReference>
<dbReference type="KEGG" id="shyd:CJD35_17360"/>
<dbReference type="PANTHER" id="PTHR32552:SF89">
    <property type="entry name" value="CATECHOLATE SIDEROPHORE RECEPTOR FIU"/>
    <property type="match status" value="1"/>
</dbReference>
<dbReference type="InterPro" id="IPR036942">
    <property type="entry name" value="Beta-barrel_TonB_sf"/>
</dbReference>
<feature type="domain" description="TonB-dependent receptor-like beta-barrel" evidence="13">
    <location>
        <begin position="87"/>
        <end position="314"/>
    </location>
</feature>
<evidence type="ECO:0000256" key="2">
    <source>
        <dbReference type="ARBA" id="ARBA00022448"/>
    </source>
</evidence>
<comment type="subcellular location">
    <subcellularLocation>
        <location evidence="1">Cell outer membrane</location>
        <topology evidence="1">Multi-pass membrane protein</topology>
    </subcellularLocation>
</comment>
<evidence type="ECO:0000256" key="4">
    <source>
        <dbReference type="ARBA" id="ARBA00022496"/>
    </source>
</evidence>
<name>A0A249MYK1_SPHXE</name>
<keyword evidence="7" id="KW-0408">Iron</keyword>
<evidence type="ECO:0000256" key="11">
    <source>
        <dbReference type="ARBA" id="ARBA00023237"/>
    </source>
</evidence>
<keyword evidence="5" id="KW-0812">Transmembrane</keyword>
<keyword evidence="4" id="KW-0410">Iron transport</keyword>
<dbReference type="EMBL" id="CP022746">
    <property type="protein sequence ID" value="ASY46244.1"/>
    <property type="molecule type" value="Genomic_DNA"/>
</dbReference>
<protein>
    <submittedName>
        <fullName evidence="14">TonB-dependent receptor</fullName>
    </submittedName>
</protein>
<keyword evidence="3" id="KW-1134">Transmembrane beta strand</keyword>
<dbReference type="GO" id="GO:0009279">
    <property type="term" value="C:cell outer membrane"/>
    <property type="evidence" value="ECO:0007669"/>
    <property type="project" value="UniProtKB-SubCell"/>
</dbReference>
<feature type="chain" id="PRO_5013304126" evidence="12">
    <location>
        <begin position="22"/>
        <end position="390"/>
    </location>
</feature>
<organism evidence="14 15">
    <name type="scientific">Sphingobium xenophagum</name>
    <dbReference type="NCBI Taxonomy" id="121428"/>
    <lineage>
        <taxon>Bacteria</taxon>
        <taxon>Pseudomonadati</taxon>
        <taxon>Pseudomonadota</taxon>
        <taxon>Alphaproteobacteria</taxon>
        <taxon>Sphingomonadales</taxon>
        <taxon>Sphingomonadaceae</taxon>
        <taxon>Sphingobium</taxon>
    </lineage>
</organism>
<dbReference type="InterPro" id="IPR039426">
    <property type="entry name" value="TonB-dep_rcpt-like"/>
</dbReference>
<evidence type="ECO:0000256" key="1">
    <source>
        <dbReference type="ARBA" id="ARBA00004571"/>
    </source>
</evidence>
<dbReference type="RefSeq" id="WP_017181631.1">
    <property type="nucleotide sequence ID" value="NZ_CP022746.1"/>
</dbReference>
<accession>A0A249MYK1</accession>
<keyword evidence="14" id="KW-0675">Receptor</keyword>
<dbReference type="InterPro" id="IPR000531">
    <property type="entry name" value="Beta-barrel_TonB"/>
</dbReference>
<dbReference type="AlphaFoldDB" id="A0A249MYK1"/>
<evidence type="ECO:0000256" key="8">
    <source>
        <dbReference type="ARBA" id="ARBA00023065"/>
    </source>
</evidence>
<evidence type="ECO:0000259" key="13">
    <source>
        <dbReference type="Pfam" id="PF00593"/>
    </source>
</evidence>
<dbReference type="GO" id="GO:0015344">
    <property type="term" value="F:siderophore uptake transmembrane transporter activity"/>
    <property type="evidence" value="ECO:0007669"/>
    <property type="project" value="TreeGrafter"/>
</dbReference>